<reference evidence="7 8" key="1">
    <citation type="submission" date="2016-02" db="EMBL/GenBank/DDBJ databases">
        <title>Draft genome sequence of Thermodesulfatator sp. S606.</title>
        <authorList>
            <person name="Lai Q."/>
            <person name="Cao J."/>
            <person name="Dupont S."/>
            <person name="Shao Z."/>
            <person name="Jebbar M."/>
            <person name="Alain K."/>
        </authorList>
    </citation>
    <scope>NUCLEOTIDE SEQUENCE [LARGE SCALE GENOMIC DNA]</scope>
    <source>
        <strain evidence="7 8">S606</strain>
    </source>
</reference>
<dbReference type="EMBL" id="LSFI01000034">
    <property type="protein sequence ID" value="OAG27294.1"/>
    <property type="molecule type" value="Genomic_DNA"/>
</dbReference>
<dbReference type="FunFam" id="3.40.1390.30:FF:000001">
    <property type="entry name" value="GTP cyclohydrolase 1 type 2"/>
    <property type="match status" value="1"/>
</dbReference>
<comment type="subunit">
    <text evidence="2">Homohexamer.</text>
</comment>
<dbReference type="Gene3D" id="3.40.1390.30">
    <property type="entry name" value="NIF3 (NGG1p interacting factor 3)-like"/>
    <property type="match status" value="2"/>
</dbReference>
<feature type="binding site" evidence="6">
    <location>
        <position position="331"/>
    </location>
    <ligand>
        <name>a divalent metal cation</name>
        <dbReference type="ChEBI" id="CHEBI:60240"/>
        <label>1</label>
    </ligand>
</feature>
<evidence type="ECO:0000256" key="4">
    <source>
        <dbReference type="ARBA" id="ARBA00022723"/>
    </source>
</evidence>
<name>A0A177E5T0_9BACT</name>
<gene>
    <name evidence="7" type="ORF">TH606_07765</name>
</gene>
<dbReference type="PANTHER" id="PTHR13799:SF14">
    <property type="entry name" value="GTP CYCLOHYDROLASE 1 TYPE 2 HOMOLOG"/>
    <property type="match status" value="1"/>
</dbReference>
<feature type="binding site" evidence="6">
    <location>
        <position position="66"/>
    </location>
    <ligand>
        <name>a divalent metal cation</name>
        <dbReference type="ChEBI" id="CHEBI:60240"/>
        <label>1</label>
    </ligand>
</feature>
<dbReference type="InterPro" id="IPR017221">
    <property type="entry name" value="DUF34/NIF3_bac"/>
</dbReference>
<dbReference type="InterPro" id="IPR036069">
    <property type="entry name" value="DUF34/NIF3_sf"/>
</dbReference>
<dbReference type="PANTHER" id="PTHR13799">
    <property type="entry name" value="NGG1 INTERACTING FACTOR 3"/>
    <property type="match status" value="1"/>
</dbReference>
<accession>A0A177E5T0</accession>
<evidence type="ECO:0000256" key="3">
    <source>
        <dbReference type="ARBA" id="ARBA00022112"/>
    </source>
</evidence>
<dbReference type="NCBIfam" id="TIGR00486">
    <property type="entry name" value="YbgI_SA1388"/>
    <property type="match status" value="1"/>
</dbReference>
<dbReference type="Pfam" id="PF01784">
    <property type="entry name" value="DUF34_NIF3"/>
    <property type="match status" value="1"/>
</dbReference>
<dbReference type="AlphaFoldDB" id="A0A177E5T0"/>
<keyword evidence="4 5" id="KW-0479">Metal-binding</keyword>
<dbReference type="InterPro" id="IPR002678">
    <property type="entry name" value="DUF34/NIF3"/>
</dbReference>
<dbReference type="GO" id="GO:0005737">
    <property type="term" value="C:cytoplasm"/>
    <property type="evidence" value="ECO:0007669"/>
    <property type="project" value="TreeGrafter"/>
</dbReference>
<feature type="binding site" evidence="6">
    <location>
        <position position="67"/>
    </location>
    <ligand>
        <name>a divalent metal cation</name>
        <dbReference type="ChEBI" id="CHEBI:60240"/>
        <label>1</label>
    </ligand>
</feature>
<dbReference type="Gene3D" id="3.30.70.120">
    <property type="match status" value="1"/>
</dbReference>
<evidence type="ECO:0000256" key="5">
    <source>
        <dbReference type="PIRNR" id="PIRNR037489"/>
    </source>
</evidence>
<evidence type="ECO:0000256" key="6">
    <source>
        <dbReference type="PIRSR" id="PIRSR602678-1"/>
    </source>
</evidence>
<dbReference type="Proteomes" id="UP000076964">
    <property type="component" value="Unassembled WGS sequence"/>
</dbReference>
<evidence type="ECO:0000313" key="7">
    <source>
        <dbReference type="EMBL" id="OAG27294.1"/>
    </source>
</evidence>
<keyword evidence="8" id="KW-1185">Reference proteome</keyword>
<dbReference type="PIRSF" id="PIRSF037489">
    <property type="entry name" value="UCP037489_NIF3_YqfO"/>
    <property type="match status" value="1"/>
</dbReference>
<sequence>MAITVEEIIAALEDWAPKKLAEDWDNVGLQLGSIKKQVKHLGLCLDLTPDTLSQALTQKVDCLVTHHPFFFKPFKQICWDSWPGIAVKKLAENDISLIACHTNLDSAKDGVSDVLARALHLKAEKALLPAKGARLFRLNLYVPKGYEEKIREILLKEGAGRRGKYLACSFAVEGTGSFYPEEGASPYEGTIGKLNLLPETRVEFLVPEFRLARVISRIREIHPYEEVPIDVWPTEAYDHNYGLGRIGELPLECTLYELAQKLSRLLNSPAVFMVGDPKKLVKKVALCGGAGGDLFEKALSLGADVYITAEVKYHQAREAEARGLSLISVGHFESEILIVPQMADFFQKLAKDKHEDLKISVLKEKSPFTPLF</sequence>
<dbReference type="RefSeq" id="WP_068542624.1">
    <property type="nucleotide sequence ID" value="NZ_LSFI01000034.1"/>
</dbReference>
<dbReference type="InterPro" id="IPR015867">
    <property type="entry name" value="N-reg_PII/ATP_PRibTrfase_C"/>
</dbReference>
<protein>
    <recommendedName>
        <fullName evidence="3 5">GTP cyclohydrolase 1 type 2 homolog</fullName>
    </recommendedName>
</protein>
<feature type="binding site" evidence="6">
    <location>
        <position position="105"/>
    </location>
    <ligand>
        <name>a divalent metal cation</name>
        <dbReference type="ChEBI" id="CHEBI:60240"/>
        <label>1</label>
    </ligand>
</feature>
<comment type="similarity">
    <text evidence="1 5">Belongs to the GTP cyclohydrolase I type 2/NIF3 family.</text>
</comment>
<dbReference type="STRING" id="1795632.TH606_07765"/>
<proteinExistence type="inferred from homology"/>
<evidence type="ECO:0000256" key="1">
    <source>
        <dbReference type="ARBA" id="ARBA00006964"/>
    </source>
</evidence>
<evidence type="ECO:0000313" key="8">
    <source>
        <dbReference type="Proteomes" id="UP000076964"/>
    </source>
</evidence>
<dbReference type="SUPFAM" id="SSF102705">
    <property type="entry name" value="NIF3 (NGG1p interacting factor 3)-like"/>
    <property type="match status" value="1"/>
</dbReference>
<dbReference type="GO" id="GO:0046872">
    <property type="term" value="F:metal ion binding"/>
    <property type="evidence" value="ECO:0007669"/>
    <property type="project" value="UniProtKB-UniRule"/>
</dbReference>
<dbReference type="OrthoDB" id="9792792at2"/>
<organism evidence="7 8">
    <name type="scientific">Thermodesulfatator autotrophicus</name>
    <dbReference type="NCBI Taxonomy" id="1795632"/>
    <lineage>
        <taxon>Bacteria</taxon>
        <taxon>Pseudomonadati</taxon>
        <taxon>Thermodesulfobacteriota</taxon>
        <taxon>Thermodesulfobacteria</taxon>
        <taxon>Thermodesulfobacteriales</taxon>
        <taxon>Thermodesulfatatoraceae</taxon>
        <taxon>Thermodesulfatator</taxon>
    </lineage>
</organism>
<evidence type="ECO:0000256" key="2">
    <source>
        <dbReference type="ARBA" id="ARBA00011643"/>
    </source>
</evidence>
<feature type="binding site" evidence="6">
    <location>
        <position position="335"/>
    </location>
    <ligand>
        <name>a divalent metal cation</name>
        <dbReference type="ChEBI" id="CHEBI:60240"/>
        <label>1</label>
    </ligand>
</feature>
<comment type="caution">
    <text evidence="7">The sequence shown here is derived from an EMBL/GenBank/DDBJ whole genome shotgun (WGS) entry which is preliminary data.</text>
</comment>